<keyword evidence="1" id="KW-1133">Transmembrane helix</keyword>
<comment type="caution">
    <text evidence="2">The sequence shown here is derived from an EMBL/GenBank/DDBJ whole genome shotgun (WGS) entry which is preliminary data.</text>
</comment>
<reference evidence="2" key="1">
    <citation type="thesis" date="2020" institute="ProQuest LLC" country="789 East Eisenhower Parkway, Ann Arbor, MI, USA">
        <title>Comparative Genomics and Chromosome Evolution.</title>
        <authorList>
            <person name="Mudd A.B."/>
        </authorList>
    </citation>
    <scope>NUCLEOTIDE SEQUENCE</scope>
    <source>
        <strain evidence="2">HN-11 Male</strain>
        <tissue evidence="2">Kidney and liver</tissue>
    </source>
</reference>
<evidence type="ECO:0000256" key="1">
    <source>
        <dbReference type="SAM" id="Phobius"/>
    </source>
</evidence>
<feature type="transmembrane region" description="Helical" evidence="1">
    <location>
        <begin position="59"/>
        <end position="78"/>
    </location>
</feature>
<name>A0A8J6BBE5_ELECQ</name>
<organism evidence="2 3">
    <name type="scientific">Eleutherodactylus coqui</name>
    <name type="common">Puerto Rican coqui</name>
    <dbReference type="NCBI Taxonomy" id="57060"/>
    <lineage>
        <taxon>Eukaryota</taxon>
        <taxon>Metazoa</taxon>
        <taxon>Chordata</taxon>
        <taxon>Craniata</taxon>
        <taxon>Vertebrata</taxon>
        <taxon>Euteleostomi</taxon>
        <taxon>Amphibia</taxon>
        <taxon>Batrachia</taxon>
        <taxon>Anura</taxon>
        <taxon>Neobatrachia</taxon>
        <taxon>Hyloidea</taxon>
        <taxon>Eleutherodactylidae</taxon>
        <taxon>Eleutherodactylinae</taxon>
        <taxon>Eleutherodactylus</taxon>
        <taxon>Eleutherodactylus</taxon>
    </lineage>
</organism>
<dbReference type="EMBL" id="WNTK01016305">
    <property type="protein sequence ID" value="KAG9461809.1"/>
    <property type="molecule type" value="Genomic_DNA"/>
</dbReference>
<dbReference type="Proteomes" id="UP000770717">
    <property type="component" value="Unassembled WGS sequence"/>
</dbReference>
<keyword evidence="3" id="KW-1185">Reference proteome</keyword>
<protein>
    <submittedName>
        <fullName evidence="2">Uncharacterized protein</fullName>
    </submittedName>
</protein>
<evidence type="ECO:0000313" key="3">
    <source>
        <dbReference type="Proteomes" id="UP000770717"/>
    </source>
</evidence>
<keyword evidence="1" id="KW-0812">Transmembrane</keyword>
<accession>A0A8J6BBE5</accession>
<dbReference type="AlphaFoldDB" id="A0A8J6BBE5"/>
<proteinExistence type="predicted"/>
<gene>
    <name evidence="2" type="ORF">GDO78_015678</name>
</gene>
<sequence length="87" mass="9836">MVSNIWIHFSSFCLSNNTRSLPRGCSGTWSMTLNLSWFTECFNSTKCLETGESLFSVRIVLLCLTILFFTSCVVSPTYPSPQGQVRR</sequence>
<keyword evidence="1" id="KW-0472">Membrane</keyword>
<evidence type="ECO:0000313" key="2">
    <source>
        <dbReference type="EMBL" id="KAG9461809.1"/>
    </source>
</evidence>